<dbReference type="GO" id="GO:0046983">
    <property type="term" value="F:protein dimerization activity"/>
    <property type="evidence" value="ECO:0007669"/>
    <property type="project" value="InterPro"/>
</dbReference>
<dbReference type="FunFam" id="1.10.10.10:FF:000358">
    <property type="entry name" value="Acetylserotonin O-methyltransferase"/>
    <property type="match status" value="2"/>
</dbReference>
<feature type="domain" description="O-methyltransferase C-terminal" evidence="10">
    <location>
        <begin position="127"/>
        <end position="264"/>
    </location>
</feature>
<dbReference type="PANTHER" id="PTHR43712">
    <property type="entry name" value="PUTATIVE (AFU_ORTHOLOGUE AFUA_4G14580)-RELATED"/>
    <property type="match status" value="1"/>
</dbReference>
<evidence type="ECO:0000256" key="3">
    <source>
        <dbReference type="ARBA" id="ARBA00022691"/>
    </source>
</evidence>
<organism evidence="12 13">
    <name type="scientific">Ophiophagus hannah</name>
    <name type="common">King cobra</name>
    <name type="synonym">Naja hannah</name>
    <dbReference type="NCBI Taxonomy" id="8665"/>
    <lineage>
        <taxon>Eukaryota</taxon>
        <taxon>Metazoa</taxon>
        <taxon>Chordata</taxon>
        <taxon>Craniata</taxon>
        <taxon>Vertebrata</taxon>
        <taxon>Euteleostomi</taxon>
        <taxon>Lepidosauria</taxon>
        <taxon>Squamata</taxon>
        <taxon>Bifurcata</taxon>
        <taxon>Unidentata</taxon>
        <taxon>Episquamata</taxon>
        <taxon>Toxicofera</taxon>
        <taxon>Serpentes</taxon>
        <taxon>Colubroidea</taxon>
        <taxon>Elapidae</taxon>
        <taxon>Elapinae</taxon>
        <taxon>Ophiophagus</taxon>
    </lineage>
</organism>
<gene>
    <name evidence="12" type="primary">ASMT</name>
    <name evidence="12" type="ORF">L345_14218</name>
</gene>
<keyword evidence="13" id="KW-1185">Reference proteome</keyword>
<dbReference type="InterPro" id="IPR012967">
    <property type="entry name" value="COMT_dimerisation"/>
</dbReference>
<evidence type="ECO:0000256" key="5">
    <source>
        <dbReference type="ARBA" id="ARBA00037926"/>
    </source>
</evidence>
<dbReference type="InterPro" id="IPR029063">
    <property type="entry name" value="SAM-dependent_MTases_sf"/>
</dbReference>
<evidence type="ECO:0000256" key="1">
    <source>
        <dbReference type="ARBA" id="ARBA00022603"/>
    </source>
</evidence>
<evidence type="ECO:0000256" key="9">
    <source>
        <dbReference type="ARBA" id="ARBA00043260"/>
    </source>
</evidence>
<feature type="domain" description="O-methyltransferase dimerisation" evidence="11">
    <location>
        <begin position="15"/>
        <end position="96"/>
    </location>
</feature>
<dbReference type="OrthoDB" id="1606438at2759"/>
<dbReference type="Gene3D" id="3.40.50.150">
    <property type="entry name" value="Vaccinia Virus protein VP39"/>
    <property type="match status" value="3"/>
</dbReference>
<dbReference type="AlphaFoldDB" id="V8NCS4"/>
<evidence type="ECO:0000313" key="13">
    <source>
        <dbReference type="Proteomes" id="UP000018936"/>
    </source>
</evidence>
<accession>V8NCS4</accession>
<comment type="caution">
    <text evidence="12">The sequence shown here is derived from an EMBL/GenBank/DDBJ whole genome shotgun (WGS) entry which is preliminary data.</text>
</comment>
<feature type="non-terminal residue" evidence="12">
    <location>
        <position position="1"/>
    </location>
</feature>
<comment type="pathway">
    <text evidence="5">Aromatic compound metabolism; melatonin biosynthesis; melatonin from serotonin: step 1/2.</text>
</comment>
<dbReference type="PROSITE" id="PS51683">
    <property type="entry name" value="SAM_OMT_II"/>
    <property type="match status" value="1"/>
</dbReference>
<dbReference type="GO" id="GO:0032259">
    <property type="term" value="P:methylation"/>
    <property type="evidence" value="ECO:0007669"/>
    <property type="project" value="UniProtKB-KW"/>
</dbReference>
<sequence length="574" mass="64752">MSSPEEAENIKMFFHHQHSFVISKIIFTASELGVFDLLRESGKLLPSATVAERLKTSLTGMQMLLEACVGLKVLKVEWKEDRGLYGNTEFADLFLAKSSPKSQYYSMKYYSEAMYPALQHLSEAVSSGGLAKELISVYPNCTVKLFDLPGVVEISKKYNAFSDESQISFHGGDFFKDPIPEADLYILSRVLFNWSDEKCIQLLTKVFTACKPGGGVLAVDPVIDDKISESLPAHLYCMIMLVVCEGKSRKESEHRMLFQTAGFKDIQIVLKIHFLKQIYTYRYYQKCCKIGMMKSASSFLQNYLWPVSQQHSFIISKIIFTASELGVFDLLRESGEPLPSATVAERLKTSLTGMQKLLEACVGLKVLKVEWKEDKGLYGNTEFADLFLAKSSSKSQYYTMKFYSETMYPAMQHLSEAVSSKEGVESFFNFMSEAWCLYGKEVVSAFDLSEFQLIYDLGGSSGGLAKELISVYPNCTVKLFDLPRVVEISKKYNAFSDESRISFHEGGGVLAMDPIIDDKISESLPAHLYCILMLLICEGKSRKESEHRMLFQTAGFKDIQFKKGNVYDVILARK</sequence>
<dbReference type="PANTHER" id="PTHR43712:SF2">
    <property type="entry name" value="O-METHYLTRANSFERASE CICE"/>
    <property type="match status" value="1"/>
</dbReference>
<dbReference type="GO" id="GO:0030187">
    <property type="term" value="P:melatonin biosynthetic process"/>
    <property type="evidence" value="ECO:0007669"/>
    <property type="project" value="UniProtKB-KW"/>
</dbReference>
<keyword evidence="3" id="KW-0949">S-adenosyl-L-methionine</keyword>
<dbReference type="Pfam" id="PF00891">
    <property type="entry name" value="Methyltransf_2"/>
    <property type="match status" value="2"/>
</dbReference>
<dbReference type="Proteomes" id="UP000018936">
    <property type="component" value="Unassembled WGS sequence"/>
</dbReference>
<proteinExistence type="predicted"/>
<comment type="function">
    <text evidence="4">Catalyzes the transfer of a methyl group onto N-acetylserotonin, producing melatonin (N-acetyl-5-methoxytryptamine).</text>
</comment>
<evidence type="ECO:0000256" key="4">
    <source>
        <dbReference type="ARBA" id="ARBA00037645"/>
    </source>
</evidence>
<feature type="domain" description="O-methyltransferase C-terminal" evidence="10">
    <location>
        <begin position="418"/>
        <end position="506"/>
    </location>
</feature>
<dbReference type="InterPro" id="IPR036388">
    <property type="entry name" value="WH-like_DNA-bd_sf"/>
</dbReference>
<evidence type="ECO:0000256" key="2">
    <source>
        <dbReference type="ARBA" id="ARBA00022679"/>
    </source>
</evidence>
<protein>
    <recommendedName>
        <fullName evidence="7">Acetylserotonin O-methyltransferase</fullName>
        <ecNumber evidence="6">2.1.1.4</ecNumber>
    </recommendedName>
    <alternativeName>
        <fullName evidence="8">Hydroxyindole O-methyltransferase</fullName>
    </alternativeName>
</protein>
<evidence type="ECO:0000256" key="8">
    <source>
        <dbReference type="ARBA" id="ARBA00043054"/>
    </source>
</evidence>
<dbReference type="InterPro" id="IPR016461">
    <property type="entry name" value="COMT-like"/>
</dbReference>
<evidence type="ECO:0000313" key="12">
    <source>
        <dbReference type="EMBL" id="ETE60044.1"/>
    </source>
</evidence>
<dbReference type="Pfam" id="PF08100">
    <property type="entry name" value="Dimerisation"/>
    <property type="match status" value="2"/>
</dbReference>
<evidence type="ECO:0000259" key="10">
    <source>
        <dbReference type="Pfam" id="PF00891"/>
    </source>
</evidence>
<feature type="domain" description="O-methyltransferase dimerisation" evidence="11">
    <location>
        <begin position="310"/>
        <end position="389"/>
    </location>
</feature>
<keyword evidence="9" id="KW-0471">Melatonin biosynthesis</keyword>
<dbReference type="SUPFAM" id="SSF46785">
    <property type="entry name" value="Winged helix' DNA-binding domain"/>
    <property type="match status" value="2"/>
</dbReference>
<dbReference type="InterPro" id="IPR001077">
    <property type="entry name" value="COMT_C"/>
</dbReference>
<dbReference type="InterPro" id="IPR036390">
    <property type="entry name" value="WH_DNA-bd_sf"/>
</dbReference>
<evidence type="ECO:0000256" key="7">
    <source>
        <dbReference type="ARBA" id="ARBA00040730"/>
    </source>
</evidence>
<dbReference type="Gene3D" id="1.10.10.10">
    <property type="entry name" value="Winged helix-like DNA-binding domain superfamily/Winged helix DNA-binding domain"/>
    <property type="match status" value="2"/>
</dbReference>
<keyword evidence="1 12" id="KW-0489">Methyltransferase</keyword>
<dbReference type="EC" id="2.1.1.4" evidence="6"/>
<dbReference type="EMBL" id="AZIM01005013">
    <property type="protein sequence ID" value="ETE60044.1"/>
    <property type="molecule type" value="Genomic_DNA"/>
</dbReference>
<dbReference type="GO" id="GO:0017096">
    <property type="term" value="F:acetylserotonin O-methyltransferase activity"/>
    <property type="evidence" value="ECO:0007669"/>
    <property type="project" value="UniProtKB-EC"/>
</dbReference>
<reference evidence="12 13" key="1">
    <citation type="journal article" date="2013" name="Proc. Natl. Acad. Sci. U.S.A.">
        <title>The king cobra genome reveals dynamic gene evolution and adaptation in the snake venom system.</title>
        <authorList>
            <person name="Vonk F.J."/>
            <person name="Casewell N.R."/>
            <person name="Henkel C.V."/>
            <person name="Heimberg A.M."/>
            <person name="Jansen H.J."/>
            <person name="McCleary R.J."/>
            <person name="Kerkkamp H.M."/>
            <person name="Vos R.A."/>
            <person name="Guerreiro I."/>
            <person name="Calvete J.J."/>
            <person name="Wuster W."/>
            <person name="Woods A.E."/>
            <person name="Logan J.M."/>
            <person name="Harrison R.A."/>
            <person name="Castoe T.A."/>
            <person name="de Koning A.P."/>
            <person name="Pollock D.D."/>
            <person name="Yandell M."/>
            <person name="Calderon D."/>
            <person name="Renjifo C."/>
            <person name="Currier R.B."/>
            <person name="Salgado D."/>
            <person name="Pla D."/>
            <person name="Sanz L."/>
            <person name="Hyder A.S."/>
            <person name="Ribeiro J.M."/>
            <person name="Arntzen J.W."/>
            <person name="van den Thillart G.E."/>
            <person name="Boetzer M."/>
            <person name="Pirovano W."/>
            <person name="Dirks R.P."/>
            <person name="Spaink H.P."/>
            <person name="Duboule D."/>
            <person name="McGlinn E."/>
            <person name="Kini R.M."/>
            <person name="Richardson M.K."/>
        </authorList>
    </citation>
    <scope>NUCLEOTIDE SEQUENCE</scope>
    <source>
        <tissue evidence="12">Blood</tissue>
    </source>
</reference>
<evidence type="ECO:0000259" key="11">
    <source>
        <dbReference type="Pfam" id="PF08100"/>
    </source>
</evidence>
<name>V8NCS4_OPHHA</name>
<evidence type="ECO:0000256" key="6">
    <source>
        <dbReference type="ARBA" id="ARBA00039116"/>
    </source>
</evidence>
<dbReference type="SUPFAM" id="SSF53335">
    <property type="entry name" value="S-adenosyl-L-methionine-dependent methyltransferases"/>
    <property type="match status" value="2"/>
</dbReference>
<keyword evidence="2 12" id="KW-0808">Transferase</keyword>